<keyword evidence="2" id="KW-1185">Reference proteome</keyword>
<evidence type="ECO:0000313" key="1">
    <source>
        <dbReference type="EMBL" id="CAE7349283.1"/>
    </source>
</evidence>
<name>A0A812PWE9_9DINO</name>
<dbReference type="Proteomes" id="UP000604046">
    <property type="component" value="Unassembled WGS sequence"/>
</dbReference>
<accession>A0A812PWE9</accession>
<evidence type="ECO:0000313" key="2">
    <source>
        <dbReference type="Proteomes" id="UP000604046"/>
    </source>
</evidence>
<proteinExistence type="predicted"/>
<comment type="caution">
    <text evidence="1">The sequence shown here is derived from an EMBL/GenBank/DDBJ whole genome shotgun (WGS) entry which is preliminary data.</text>
</comment>
<dbReference type="AlphaFoldDB" id="A0A812PWE9"/>
<protein>
    <submittedName>
        <fullName evidence="1">Uncharacterized protein</fullName>
    </submittedName>
</protein>
<reference evidence="1" key="1">
    <citation type="submission" date="2021-02" db="EMBL/GenBank/DDBJ databases">
        <authorList>
            <person name="Dougan E. K."/>
            <person name="Rhodes N."/>
            <person name="Thang M."/>
            <person name="Chan C."/>
        </authorList>
    </citation>
    <scope>NUCLEOTIDE SEQUENCE</scope>
</reference>
<dbReference type="EMBL" id="CAJNDS010002143">
    <property type="protein sequence ID" value="CAE7349283.1"/>
    <property type="molecule type" value="Genomic_DNA"/>
</dbReference>
<organism evidence="1 2">
    <name type="scientific">Symbiodinium natans</name>
    <dbReference type="NCBI Taxonomy" id="878477"/>
    <lineage>
        <taxon>Eukaryota</taxon>
        <taxon>Sar</taxon>
        <taxon>Alveolata</taxon>
        <taxon>Dinophyceae</taxon>
        <taxon>Suessiales</taxon>
        <taxon>Symbiodiniaceae</taxon>
        <taxon>Symbiodinium</taxon>
    </lineage>
</organism>
<sequence length="102" mass="10943">MWSYLPSSPTSAQKSKRITLLLATSVILAAMLLHLQHVGCLDEETPNSPGLLKSWRLGFTAPAESDTSGDSVGMVTLFVAGVLTKSISRLLSSEQLLWVTAL</sequence>
<gene>
    <name evidence="1" type="ORF">SNAT2548_LOCUS18360</name>
</gene>